<dbReference type="SUPFAM" id="SSF56801">
    <property type="entry name" value="Acetyl-CoA synthetase-like"/>
    <property type="match status" value="1"/>
</dbReference>
<organism evidence="2 3">
    <name type="scientific">Candidatus Anoxymicrobium japonicum</name>
    <dbReference type="NCBI Taxonomy" id="2013648"/>
    <lineage>
        <taxon>Bacteria</taxon>
        <taxon>Bacillati</taxon>
        <taxon>Actinomycetota</taxon>
        <taxon>Candidatus Geothermincolia</taxon>
        <taxon>Candidatus Geothermincolales</taxon>
        <taxon>Candidatus Anoxymicrobiaceae</taxon>
        <taxon>Candidatus Anoxymicrobium</taxon>
    </lineage>
</organism>
<dbReference type="Proteomes" id="UP000233654">
    <property type="component" value="Unassembled WGS sequence"/>
</dbReference>
<comment type="caution">
    <text evidence="2">The sequence shown here is derived from an EMBL/GenBank/DDBJ whole genome shotgun (WGS) entry which is preliminary data.</text>
</comment>
<dbReference type="PANTHER" id="PTHR43845">
    <property type="entry name" value="BLR5969 PROTEIN"/>
    <property type="match status" value="1"/>
</dbReference>
<proteinExistence type="predicted"/>
<dbReference type="Pfam" id="PF00501">
    <property type="entry name" value="AMP-binding"/>
    <property type="match status" value="1"/>
</dbReference>
<gene>
    <name evidence="2" type="ORF">CVT63_02350</name>
</gene>
<protein>
    <recommendedName>
        <fullName evidence="1">AMP-dependent synthetase/ligase domain-containing protein</fullName>
    </recommendedName>
</protein>
<evidence type="ECO:0000313" key="3">
    <source>
        <dbReference type="Proteomes" id="UP000233654"/>
    </source>
</evidence>
<evidence type="ECO:0000313" key="2">
    <source>
        <dbReference type="EMBL" id="PKQ28537.1"/>
    </source>
</evidence>
<dbReference type="InterPro" id="IPR042099">
    <property type="entry name" value="ANL_N_sf"/>
</dbReference>
<name>A0A2N3G735_9ACTN</name>
<feature type="domain" description="AMP-dependent synthetase/ligase" evidence="1">
    <location>
        <begin position="144"/>
        <end position="351"/>
    </location>
</feature>
<evidence type="ECO:0000259" key="1">
    <source>
        <dbReference type="Pfam" id="PF00501"/>
    </source>
</evidence>
<dbReference type="EMBL" id="PHEX01000013">
    <property type="protein sequence ID" value="PKQ28537.1"/>
    <property type="molecule type" value="Genomic_DNA"/>
</dbReference>
<accession>A0A2N3G735</accession>
<dbReference type="AlphaFoldDB" id="A0A2N3G735"/>
<dbReference type="InterPro" id="IPR000873">
    <property type="entry name" value="AMP-dep_synth/lig_dom"/>
</dbReference>
<reference evidence="2 3" key="1">
    <citation type="journal article" date="2017" name="ISME J.">
        <title>Potential for microbial H2 and metal transformations associated with novel bacteria and archaea in deep terrestrial subsurface sediments.</title>
        <authorList>
            <person name="Hernsdorf A.W."/>
            <person name="Amano Y."/>
            <person name="Miyakawa K."/>
            <person name="Ise K."/>
            <person name="Suzuki Y."/>
            <person name="Anantharaman K."/>
            <person name="Probst A."/>
            <person name="Burstein D."/>
            <person name="Thomas B.C."/>
            <person name="Banfield J.F."/>
        </authorList>
    </citation>
    <scope>NUCLEOTIDE SEQUENCE [LARGE SCALE GENOMIC DNA]</scope>
    <source>
        <strain evidence="2">HGW-Actinobacteria-3</strain>
    </source>
</reference>
<dbReference type="PANTHER" id="PTHR43845:SF1">
    <property type="entry name" value="BLR5969 PROTEIN"/>
    <property type="match status" value="1"/>
</dbReference>
<dbReference type="Gene3D" id="3.40.50.12780">
    <property type="entry name" value="N-terminal domain of ligase-like"/>
    <property type="match status" value="2"/>
</dbReference>
<sequence length="509" mass="58003">MGNFYLKSADEQREASFRRLTKYIEEVIYPYHPYYRKMFQENGIKPSDIRKPSDLLKIPVTNKDDYRPDPIAFIVQPKVPGREAKYDTGKISGKFLAKYAAQSIFNYPRDCADLYRVNFKEGFAYRKIGRRLALEWNPIHFHASAGSTGDPTPAVYTYRDLHVPVKETASAFWAGEHVKWDIRALNIFPGAPHLAFFQVIMGKWLGGASGFDTFGGSIVPTKRQIQLFSEGGFAALIAIPSYLVYWLRRAVDMVASGEAKPLENLTMAICAAEPLTDSLRKHIKDLAARAGGCEDFRLVQGYGMTEMKVAFYECHENSNIHLNPKYFYWEVVDPETNEPVPEGEPGVLVFSHIDWRGTTFLRYSTGDFIARGIKWERCPHCGLTYQMMYPSIMRAKKDFTKLKGTRVALMELISAVRDTNGVYQFQAILDKEVEGDEFSRDMLIIRLAVQDGYDADSVCGDVRKNVKGRTEVTPDRIIVEQDKEKLELELFAKTGIKAEYVVENRPIHL</sequence>